<dbReference type="PROSITE" id="PS50262">
    <property type="entry name" value="G_PROTEIN_RECEP_F1_2"/>
    <property type="match status" value="1"/>
</dbReference>
<evidence type="ECO:0000256" key="3">
    <source>
        <dbReference type="ARBA" id="ARBA00010663"/>
    </source>
</evidence>
<dbReference type="AlphaFoldDB" id="A0AA41SRH2"/>
<evidence type="ECO:0000256" key="12">
    <source>
        <dbReference type="ARBA" id="ARBA00023224"/>
    </source>
</evidence>
<organism evidence="15 16">
    <name type="scientific">Sciurus carolinensis</name>
    <name type="common">Eastern gray squirrel</name>
    <dbReference type="NCBI Taxonomy" id="30640"/>
    <lineage>
        <taxon>Eukaryota</taxon>
        <taxon>Metazoa</taxon>
        <taxon>Chordata</taxon>
        <taxon>Craniata</taxon>
        <taxon>Vertebrata</taxon>
        <taxon>Euteleostomi</taxon>
        <taxon>Mammalia</taxon>
        <taxon>Eutheria</taxon>
        <taxon>Euarchontoglires</taxon>
        <taxon>Glires</taxon>
        <taxon>Rodentia</taxon>
        <taxon>Sciuromorpha</taxon>
        <taxon>Sciuridae</taxon>
        <taxon>Sciurinae</taxon>
        <taxon>Sciurini</taxon>
        <taxon>Sciurus</taxon>
    </lineage>
</organism>
<evidence type="ECO:0000256" key="8">
    <source>
        <dbReference type="ARBA" id="ARBA00023040"/>
    </source>
</evidence>
<evidence type="ECO:0000256" key="7">
    <source>
        <dbReference type="ARBA" id="ARBA00022989"/>
    </source>
</evidence>
<dbReference type="EMBL" id="JAATJV010199899">
    <property type="protein sequence ID" value="MBZ3873163.1"/>
    <property type="molecule type" value="Genomic_DNA"/>
</dbReference>
<feature type="domain" description="G-protein coupled receptors family 1 profile" evidence="14">
    <location>
        <begin position="22"/>
        <end position="285"/>
    </location>
</feature>
<feature type="transmembrane region" description="Helical" evidence="13">
    <location>
        <begin position="235"/>
        <end position="258"/>
    </location>
</feature>
<dbReference type="PRINTS" id="PR01534">
    <property type="entry name" value="VOMERONASL1R"/>
</dbReference>
<evidence type="ECO:0000256" key="9">
    <source>
        <dbReference type="ARBA" id="ARBA00023136"/>
    </source>
</evidence>
<dbReference type="SUPFAM" id="SSF81321">
    <property type="entry name" value="Family A G protein-coupled receptor-like"/>
    <property type="match status" value="1"/>
</dbReference>
<evidence type="ECO:0000256" key="10">
    <source>
        <dbReference type="ARBA" id="ARBA00023170"/>
    </source>
</evidence>
<keyword evidence="8 13" id="KW-0297">G-protein coupled receptor</keyword>
<keyword evidence="11" id="KW-0325">Glycoprotein</keyword>
<dbReference type="InterPro" id="IPR004072">
    <property type="entry name" value="Vmron_rcpt_1"/>
</dbReference>
<keyword evidence="7 13" id="KW-1133">Transmembrane helix</keyword>
<dbReference type="GO" id="GO:0019236">
    <property type="term" value="P:response to pheromone"/>
    <property type="evidence" value="ECO:0007669"/>
    <property type="project" value="UniProtKB-KW"/>
</dbReference>
<name>A0AA41SRH2_SCICA</name>
<keyword evidence="4 13" id="KW-1003">Cell membrane</keyword>
<keyword evidence="10 13" id="KW-0675">Receptor</keyword>
<dbReference type="GO" id="GO:0005886">
    <property type="term" value="C:plasma membrane"/>
    <property type="evidence" value="ECO:0007669"/>
    <property type="project" value="UniProtKB-SubCell"/>
</dbReference>
<comment type="similarity">
    <text evidence="3 13">Belongs to the G-protein coupled receptor 1 family.</text>
</comment>
<keyword evidence="16" id="KW-1185">Reference proteome</keyword>
<proteinExistence type="inferred from homology"/>
<accession>A0AA41SRH2</accession>
<dbReference type="FunFam" id="1.20.1070.10:FF:000033">
    <property type="entry name" value="Vomeronasal type-1 receptor"/>
    <property type="match status" value="1"/>
</dbReference>
<keyword evidence="9 13" id="KW-0472">Membrane</keyword>
<dbReference type="Gene3D" id="1.20.1070.10">
    <property type="entry name" value="Rhodopsin 7-helix transmembrane proteins"/>
    <property type="match status" value="1"/>
</dbReference>
<comment type="subcellular location">
    <subcellularLocation>
        <location evidence="2 13">Cell membrane</location>
        <topology evidence="2 13">Multi-pass membrane protein</topology>
    </subcellularLocation>
</comment>
<evidence type="ECO:0000256" key="4">
    <source>
        <dbReference type="ARBA" id="ARBA00022475"/>
    </source>
</evidence>
<evidence type="ECO:0000313" key="15">
    <source>
        <dbReference type="EMBL" id="MBZ3873163.1"/>
    </source>
</evidence>
<dbReference type="Proteomes" id="UP001166674">
    <property type="component" value="Unassembled WGS sequence"/>
</dbReference>
<evidence type="ECO:0000256" key="6">
    <source>
        <dbReference type="ARBA" id="ARBA00022692"/>
    </source>
</evidence>
<dbReference type="GO" id="GO:0016503">
    <property type="term" value="F:pheromone receptor activity"/>
    <property type="evidence" value="ECO:0007669"/>
    <property type="project" value="InterPro"/>
</dbReference>
<evidence type="ECO:0000256" key="11">
    <source>
        <dbReference type="ARBA" id="ARBA00023180"/>
    </source>
</evidence>
<feature type="transmembrane region" description="Helical" evidence="13">
    <location>
        <begin position="6"/>
        <end position="32"/>
    </location>
</feature>
<evidence type="ECO:0000259" key="14">
    <source>
        <dbReference type="PROSITE" id="PS50262"/>
    </source>
</evidence>
<dbReference type="PANTHER" id="PTHR24062">
    <property type="entry name" value="VOMERONASAL TYPE-1 RECEPTOR"/>
    <property type="match status" value="1"/>
</dbReference>
<dbReference type="CDD" id="cd13949">
    <property type="entry name" value="7tm_V1R_pheromone"/>
    <property type="match status" value="1"/>
</dbReference>
<evidence type="ECO:0000256" key="5">
    <source>
        <dbReference type="ARBA" id="ARBA00022507"/>
    </source>
</evidence>
<keyword evidence="5 13" id="KW-0589">Pheromone response</keyword>
<comment type="caution">
    <text evidence="15">The sequence shown here is derived from an EMBL/GenBank/DDBJ whole genome shotgun (WGS) entry which is preliminary data.</text>
</comment>
<dbReference type="GO" id="GO:0007606">
    <property type="term" value="P:sensory perception of chemical stimulus"/>
    <property type="evidence" value="ECO:0007669"/>
    <property type="project" value="UniProtKB-ARBA"/>
</dbReference>
<feature type="transmembrane region" description="Helical" evidence="13">
    <location>
        <begin position="264"/>
        <end position="285"/>
    </location>
</feature>
<comment type="function">
    <text evidence="1">Putative pheromone receptor.</text>
</comment>
<keyword evidence="6 13" id="KW-0812">Transmembrane</keyword>
<feature type="transmembrane region" description="Helical" evidence="13">
    <location>
        <begin position="136"/>
        <end position="155"/>
    </location>
</feature>
<gene>
    <name evidence="15" type="ORF">SUZIE_121560</name>
</gene>
<evidence type="ECO:0000256" key="13">
    <source>
        <dbReference type="RuleBase" id="RU364061"/>
    </source>
</evidence>
<evidence type="ECO:0000256" key="2">
    <source>
        <dbReference type="ARBA" id="ARBA00004651"/>
    </source>
</evidence>
<sequence length="313" mass="35048">MAASDVTVGVIFLAQIFVGSLGNSSLLLHFLVLDFTGGRVRHTDLILKHLTVANLLTLLCRGVPQTVAALGMKVFLSDLECKLLFYVHRVGRGVSIGSTCLLSSFQVITISPGDSRWAALKEKAPRYMCSSTRLNWILYGLLNVMFPVVMTGKWSHRNITCLKDFGYCSAARHDTSTDSLFAALLSFPDAVCVGLMLWSSSSMVLILHRHKQRMQHVHKVRSPKSSPESRATKTILLLVSTFVSFYTLSCIFQIFVTVNHNPNWLMVNVGAIVSGCFPTISPFLLMRWYSRASRLCLTWIRNRKIPDMRNCKL</sequence>
<evidence type="ECO:0000313" key="16">
    <source>
        <dbReference type="Proteomes" id="UP001166674"/>
    </source>
</evidence>
<feature type="transmembrane region" description="Helical" evidence="13">
    <location>
        <begin position="180"/>
        <end position="207"/>
    </location>
</feature>
<dbReference type="Pfam" id="PF03402">
    <property type="entry name" value="V1R"/>
    <property type="match status" value="1"/>
</dbReference>
<protein>
    <recommendedName>
        <fullName evidence="13">Vomeronasal type-1 receptor</fullName>
    </recommendedName>
</protein>
<evidence type="ECO:0000256" key="1">
    <source>
        <dbReference type="ARBA" id="ARBA00003878"/>
    </source>
</evidence>
<dbReference type="InterPro" id="IPR017452">
    <property type="entry name" value="GPCR_Rhodpsn_7TM"/>
</dbReference>
<keyword evidence="12 13" id="KW-0807">Transducer</keyword>
<reference evidence="15" key="1">
    <citation type="submission" date="2020-03" db="EMBL/GenBank/DDBJ databases">
        <title>Studies in the Genomics of Life Span.</title>
        <authorList>
            <person name="Glass D."/>
        </authorList>
    </citation>
    <scope>NUCLEOTIDE SEQUENCE</scope>
    <source>
        <strain evidence="15">SUZIE</strain>
        <tissue evidence="15">Muscle</tissue>
    </source>
</reference>